<organism evidence="1 2">
    <name type="scientific">Burkholderia aenigmatica</name>
    <dbReference type="NCBI Taxonomy" id="2015348"/>
    <lineage>
        <taxon>Bacteria</taxon>
        <taxon>Pseudomonadati</taxon>
        <taxon>Pseudomonadota</taxon>
        <taxon>Betaproteobacteria</taxon>
        <taxon>Burkholderiales</taxon>
        <taxon>Burkholderiaceae</taxon>
        <taxon>Burkholderia</taxon>
        <taxon>Burkholderia cepacia complex</taxon>
    </lineage>
</organism>
<dbReference type="Proteomes" id="UP000214600">
    <property type="component" value="Unassembled WGS sequence"/>
</dbReference>
<reference evidence="2" key="1">
    <citation type="submission" date="2017-06" db="EMBL/GenBank/DDBJ databases">
        <authorList>
            <person name="LiPuma J."/>
            <person name="Spilker T."/>
        </authorList>
    </citation>
    <scope>NUCLEOTIDE SEQUENCE [LARGE SCALE GENOMIC DNA]</scope>
    <source>
        <strain evidence="2">AU17325</strain>
    </source>
</reference>
<sequence>METTQVGDEQLRESLLRDWQDHTKQPTAVAARLRERLAFPMGAQDLVELAALATHVFGEHLGDWQAGMGYLDQLIDAHDGAPAESLRRIDRQHAVLERLEDVNASLDRFDANDRLYITALALPAITLQRSVAEAETAVAEAMHLLASNDCHEYRKLFGVVTANLVCDLLDRSALSAARRRLLIVLAEKSHALWLQEGDETDREKSAFRLMQSYQKCRMPDNYRSGRYPRYGSIEP</sequence>
<accession>A0A228HZY6</accession>
<evidence type="ECO:0000313" key="2">
    <source>
        <dbReference type="Proteomes" id="UP000214600"/>
    </source>
</evidence>
<reference evidence="1 2" key="2">
    <citation type="submission" date="2017-08" db="EMBL/GenBank/DDBJ databases">
        <title>WGS of novel Burkholderia cepaca complex species.</title>
        <authorList>
            <person name="Lipuma J."/>
            <person name="Spilker T."/>
        </authorList>
    </citation>
    <scope>NUCLEOTIDE SEQUENCE [LARGE SCALE GENOMIC DNA]</scope>
    <source>
        <strain evidence="1 2">AU17325</strain>
    </source>
</reference>
<dbReference type="EMBL" id="NKFA01000027">
    <property type="protein sequence ID" value="OXI35717.1"/>
    <property type="molecule type" value="Genomic_DNA"/>
</dbReference>
<evidence type="ECO:0000313" key="1">
    <source>
        <dbReference type="EMBL" id="OXI35717.1"/>
    </source>
</evidence>
<gene>
    <name evidence="1" type="ORF">CFB84_35460</name>
</gene>
<dbReference type="RefSeq" id="WP_089453857.1">
    <property type="nucleotide sequence ID" value="NZ_NKFA01000027.1"/>
</dbReference>
<dbReference type="OrthoDB" id="5885326at2"/>
<name>A0A228HZY6_9BURK</name>
<dbReference type="AlphaFoldDB" id="A0A228HZY6"/>
<protein>
    <submittedName>
        <fullName evidence="1">Uncharacterized protein</fullName>
    </submittedName>
</protein>
<proteinExistence type="predicted"/>
<comment type="caution">
    <text evidence="1">The sequence shown here is derived from an EMBL/GenBank/DDBJ whole genome shotgun (WGS) entry which is preliminary data.</text>
</comment>